<reference evidence="1 2" key="1">
    <citation type="submission" date="2017-09" db="EMBL/GenBank/DDBJ databases">
        <title>Genome sequencing of Besnoitia besnoiti strain Bb-Ger1.</title>
        <authorList>
            <person name="Schares G."/>
            <person name="Venepally P."/>
            <person name="Lorenzi H.A."/>
        </authorList>
    </citation>
    <scope>NUCLEOTIDE SEQUENCE [LARGE SCALE GENOMIC DNA]</scope>
    <source>
        <strain evidence="1 2">Bb-Ger1</strain>
    </source>
</reference>
<evidence type="ECO:0000313" key="1">
    <source>
        <dbReference type="EMBL" id="PFH38653.1"/>
    </source>
</evidence>
<accession>A0A2A9MQP4</accession>
<dbReference type="Proteomes" id="UP000224006">
    <property type="component" value="Chromosome I"/>
</dbReference>
<sequence length="104" mass="11200">MSVSSIAEVVSAGDAVDEKKDDDGSATVQLMGGQQQLLANFEERHGSSNTDSAARRTLGSVLQLPMYYLEELFAHLERFMTSGALQVPLQSSVKDTAATPVPLW</sequence>
<dbReference type="VEuPathDB" id="ToxoDB:BESB_009950"/>
<evidence type="ECO:0000313" key="2">
    <source>
        <dbReference type="Proteomes" id="UP000224006"/>
    </source>
</evidence>
<comment type="caution">
    <text evidence="1">The sequence shown here is derived from an EMBL/GenBank/DDBJ whole genome shotgun (WGS) entry which is preliminary data.</text>
</comment>
<gene>
    <name evidence="1" type="ORF">BESB_009950</name>
</gene>
<proteinExistence type="predicted"/>
<dbReference type="GeneID" id="40306057"/>
<dbReference type="AlphaFoldDB" id="A0A2A9MQP4"/>
<name>A0A2A9MQP4_BESBE</name>
<dbReference type="EMBL" id="NWUJ01000001">
    <property type="protein sequence ID" value="PFH38653.1"/>
    <property type="molecule type" value="Genomic_DNA"/>
</dbReference>
<dbReference type="RefSeq" id="XP_029222662.1">
    <property type="nucleotide sequence ID" value="XM_029359749.1"/>
</dbReference>
<organism evidence="1 2">
    <name type="scientific">Besnoitia besnoiti</name>
    <name type="common">Apicomplexan protozoan</name>
    <dbReference type="NCBI Taxonomy" id="94643"/>
    <lineage>
        <taxon>Eukaryota</taxon>
        <taxon>Sar</taxon>
        <taxon>Alveolata</taxon>
        <taxon>Apicomplexa</taxon>
        <taxon>Conoidasida</taxon>
        <taxon>Coccidia</taxon>
        <taxon>Eucoccidiorida</taxon>
        <taxon>Eimeriorina</taxon>
        <taxon>Sarcocystidae</taxon>
        <taxon>Besnoitia</taxon>
    </lineage>
</organism>
<protein>
    <submittedName>
        <fullName evidence="1">Uncharacterized protein</fullName>
    </submittedName>
</protein>
<dbReference type="KEGG" id="bbes:BESB_009950"/>
<keyword evidence="2" id="KW-1185">Reference proteome</keyword>